<organism evidence="1 2">
    <name type="scientific">Streptomyces caniferus</name>
    <dbReference type="NCBI Taxonomy" id="285557"/>
    <lineage>
        <taxon>Bacteria</taxon>
        <taxon>Bacillati</taxon>
        <taxon>Actinomycetota</taxon>
        <taxon>Actinomycetes</taxon>
        <taxon>Kitasatosporales</taxon>
        <taxon>Streptomycetaceae</taxon>
        <taxon>Streptomyces</taxon>
    </lineage>
</organism>
<gene>
    <name evidence="1" type="ORF">Scani_80280</name>
</gene>
<protein>
    <submittedName>
        <fullName evidence="1">Uncharacterized protein</fullName>
    </submittedName>
</protein>
<accession>A0A640SL89</accession>
<name>A0A640SL89_9ACTN</name>
<comment type="caution">
    <text evidence="1">The sequence shown here is derived from an EMBL/GenBank/DDBJ whole genome shotgun (WGS) entry which is preliminary data.</text>
</comment>
<evidence type="ECO:0000313" key="1">
    <source>
        <dbReference type="EMBL" id="GFE11760.1"/>
    </source>
</evidence>
<dbReference type="Proteomes" id="UP000435837">
    <property type="component" value="Unassembled WGS sequence"/>
</dbReference>
<dbReference type="AlphaFoldDB" id="A0A640SL89"/>
<reference evidence="1 2" key="1">
    <citation type="submission" date="2019-12" db="EMBL/GenBank/DDBJ databases">
        <title>Whole genome shotgun sequence of Streptomyces caniferus NBRC 15389.</title>
        <authorList>
            <person name="Ichikawa N."/>
            <person name="Kimura A."/>
            <person name="Kitahashi Y."/>
            <person name="Komaki H."/>
            <person name="Tamura T."/>
        </authorList>
    </citation>
    <scope>NUCLEOTIDE SEQUENCE [LARGE SCALE GENOMIC DNA]</scope>
    <source>
        <strain evidence="1 2">NBRC 15389</strain>
    </source>
</reference>
<evidence type="ECO:0000313" key="2">
    <source>
        <dbReference type="Proteomes" id="UP000435837"/>
    </source>
</evidence>
<dbReference type="EMBL" id="BLIN01000007">
    <property type="protein sequence ID" value="GFE11760.1"/>
    <property type="molecule type" value="Genomic_DNA"/>
</dbReference>
<sequence length="68" mass="7166">MTDFLAVPVEASAWASGMEPIAASVIPVTTVARMSLLVFMTVASLDNHSPAVDGQFSRGKRRSAAMLT</sequence>
<proteinExistence type="predicted"/>